<name>A0ABN9T8N4_9DINO</name>
<evidence type="ECO:0000256" key="1">
    <source>
        <dbReference type="SAM" id="MobiDB-lite"/>
    </source>
</evidence>
<keyword evidence="3" id="KW-1185">Reference proteome</keyword>
<protein>
    <submittedName>
        <fullName evidence="2">Uncharacterized protein</fullName>
    </submittedName>
</protein>
<dbReference type="EMBL" id="CAUYUJ010014442">
    <property type="protein sequence ID" value="CAK0841266.1"/>
    <property type="molecule type" value="Genomic_DNA"/>
</dbReference>
<accession>A0ABN9T8N4</accession>
<dbReference type="Proteomes" id="UP001189429">
    <property type="component" value="Unassembled WGS sequence"/>
</dbReference>
<reference evidence="2" key="1">
    <citation type="submission" date="2023-10" db="EMBL/GenBank/DDBJ databases">
        <authorList>
            <person name="Chen Y."/>
            <person name="Shah S."/>
            <person name="Dougan E. K."/>
            <person name="Thang M."/>
            <person name="Chan C."/>
        </authorList>
    </citation>
    <scope>NUCLEOTIDE SEQUENCE [LARGE SCALE GENOMIC DNA]</scope>
</reference>
<organism evidence="2 3">
    <name type="scientific">Prorocentrum cordatum</name>
    <dbReference type="NCBI Taxonomy" id="2364126"/>
    <lineage>
        <taxon>Eukaryota</taxon>
        <taxon>Sar</taxon>
        <taxon>Alveolata</taxon>
        <taxon>Dinophyceae</taxon>
        <taxon>Prorocentrales</taxon>
        <taxon>Prorocentraceae</taxon>
        <taxon>Prorocentrum</taxon>
    </lineage>
</organism>
<gene>
    <name evidence="2" type="ORF">PCOR1329_LOCUS36519</name>
</gene>
<evidence type="ECO:0000313" key="2">
    <source>
        <dbReference type="EMBL" id="CAK0841266.1"/>
    </source>
</evidence>
<evidence type="ECO:0000313" key="3">
    <source>
        <dbReference type="Proteomes" id="UP001189429"/>
    </source>
</evidence>
<sequence>MAPASPRCPGATCGGLAPAGPTHAEALAGLDQTWRRRRQECFLDVAGDGYVVASGPVLDEAGADAVRRACLSGGWRRTAATDCLGECFASDCACSRARNPLAREAFLETAARWAALAAEAGGQACHVASLGSGLLRADFCFLERLLALGVAVAAVHLVDVNFDPDSEGYGPHSVALAQFAAWFSARGVDVFAHPTVERFSLHVRQAQVLPAAVLQVDCLELTRAFDAEVRPVLEDVLCYGGVFCSLTAREAAAGATGLLQGGLSDAWGEGEREATEGAVKEMGHVRADGSPLSSSVRPPFVRTYEAALAGFPVKRRTAASVALAVQSARQAMRDTPRVRLQSRLHRALASSLFPDDFASLLSARSRRWCASPGELPPDFVFLVEAIGAQLLKVNGHAAETRFRRWRLALVHDTRVAHILWQPVVPRSPVAGSGQDLLMHANWHCRLAAPNGDDAEYQAIVIVQGRWPCLRARSLGRCTQTGAAAGQCPQGAKCMGQAEDSDATCKAGEPGCGAGEAAEAPEGEENPCPPMPEEQTAELNACAEGSKQWRWALERLQSSDNEGAHSFLQKGYNKCLKKLGVARKEVCVRGWAEDVVEYRWLKQGHGVSEECRQEAKEKYTSGSEDVEACAKTFHDALDSAEETDDQGKVYQELLQKCAGISPMCAQQNGYMMAERAQQNALKEIGIDTKGGTIRR</sequence>
<proteinExistence type="predicted"/>
<comment type="caution">
    <text evidence="2">The sequence shown here is derived from an EMBL/GenBank/DDBJ whole genome shotgun (WGS) entry which is preliminary data.</text>
</comment>
<feature type="region of interest" description="Disordered" evidence="1">
    <location>
        <begin position="514"/>
        <end position="533"/>
    </location>
</feature>